<proteinExistence type="predicted"/>
<evidence type="ECO:0000313" key="2">
    <source>
        <dbReference type="Proteomes" id="UP000030693"/>
    </source>
</evidence>
<gene>
    <name evidence="1" type="ORF">H696_04677</name>
</gene>
<dbReference type="GeneID" id="20529402"/>
<accession>A0A058Z4N0</accession>
<dbReference type="Proteomes" id="UP000030693">
    <property type="component" value="Unassembled WGS sequence"/>
</dbReference>
<dbReference type="AlphaFoldDB" id="A0A058Z4N0"/>
<evidence type="ECO:0000313" key="1">
    <source>
        <dbReference type="EMBL" id="KCV69249.1"/>
    </source>
</evidence>
<dbReference type="EMBL" id="KB932207">
    <property type="protein sequence ID" value="KCV69249.1"/>
    <property type="molecule type" value="Genomic_DNA"/>
</dbReference>
<sequence length="696" mass="77059">MFAPAATGRALCRSGWLRLAMLARQPPGRGPATWGAASLLLSGIRHAAIRPPGEGGPPMHPQRAFSSAVPSVATGNPAAGQHHGDAAECAGTRLCQAIELGEAPLPQGFDDVEHFRLFLRLAGDPRANRPLASSSTIGRLLGMDRLSVQALLSRYTRDYGIAPPRRSGHIILPGLGPGHPVFEDLMVLARRDPPVVGLTLARLVCLPPRQVDELLSEHMPELLEGPTFQRNACIRRLKQLVNVVPPLSYRMMCMLLSIDQNSVMSNIRRHMPEYADRAVARAPADQLETMRRLLSDRSLDPLPSPREVYTQSGLSKSTFDIHGPSLHAEYMIRLRGALPPEKLASMRALLQERRHTLRTMADELGMTALTLRWYIRHYEPEVIVPARNNIPIRHLSLPPDRKQLTLTEYTRRFLPAESPVHGLPDAELATRLSAKGLPSLRHYKKTSFNPLVHCSGPGTDLRPLAKDLDAGLESRVLALAGMRPALTRLEISEQLATTHRYIADLVQSSSWPADFWLHGSRRVTPPTREEIRSLRRLASEVHPAGGRMKYTVPELAAAMGWCPDRLYHRLHECCPEYFFLALAPEAGSGPGGMYVPEGKLDALLAAVEGQYPTPVLHQVAADLGCALPQVVNSLRAHARRQGGRFTASRYAQHSAGRVFELKHVFLEDPALYYVNGRPRLCPEASRIYRNAKQYLE</sequence>
<name>A0A058Z4N0_FONAL</name>
<organism evidence="1">
    <name type="scientific">Fonticula alba</name>
    <name type="common">Slime mold</name>
    <dbReference type="NCBI Taxonomy" id="691883"/>
    <lineage>
        <taxon>Eukaryota</taxon>
        <taxon>Rotosphaerida</taxon>
        <taxon>Fonticulaceae</taxon>
        <taxon>Fonticula</taxon>
    </lineage>
</organism>
<reference evidence="1" key="1">
    <citation type="submission" date="2013-04" db="EMBL/GenBank/DDBJ databases">
        <title>The Genome Sequence of Fonticula alba ATCC 38817.</title>
        <authorList>
            <consortium name="The Broad Institute Genomics Platform"/>
            <person name="Russ C."/>
            <person name="Cuomo C."/>
            <person name="Burger G."/>
            <person name="Gray M.W."/>
            <person name="Holland P.W.H."/>
            <person name="King N."/>
            <person name="Lang F.B.F."/>
            <person name="Roger A.J."/>
            <person name="Ruiz-Trillo I."/>
            <person name="Brown M."/>
            <person name="Walker B."/>
            <person name="Young S."/>
            <person name="Zeng Q."/>
            <person name="Gargeya S."/>
            <person name="Fitzgerald M."/>
            <person name="Haas B."/>
            <person name="Abouelleil A."/>
            <person name="Allen A.W."/>
            <person name="Alvarado L."/>
            <person name="Arachchi H.M."/>
            <person name="Berlin A.M."/>
            <person name="Chapman S.B."/>
            <person name="Gainer-Dewar J."/>
            <person name="Goldberg J."/>
            <person name="Griggs A."/>
            <person name="Gujja S."/>
            <person name="Hansen M."/>
            <person name="Howarth C."/>
            <person name="Imamovic A."/>
            <person name="Ireland A."/>
            <person name="Larimer J."/>
            <person name="McCowan C."/>
            <person name="Murphy C."/>
            <person name="Pearson M."/>
            <person name="Poon T.W."/>
            <person name="Priest M."/>
            <person name="Roberts A."/>
            <person name="Saif S."/>
            <person name="Shea T."/>
            <person name="Sisk P."/>
            <person name="Sykes S."/>
            <person name="Wortman J."/>
            <person name="Nusbaum C."/>
            <person name="Birren B."/>
        </authorList>
    </citation>
    <scope>NUCLEOTIDE SEQUENCE [LARGE SCALE GENOMIC DNA]</scope>
    <source>
        <strain evidence="1">ATCC 38817</strain>
    </source>
</reference>
<dbReference type="RefSeq" id="XP_009496820.1">
    <property type="nucleotide sequence ID" value="XM_009498545.1"/>
</dbReference>
<protein>
    <submittedName>
        <fullName evidence="1">Uncharacterized protein</fullName>
    </submittedName>
</protein>
<keyword evidence="2" id="KW-1185">Reference proteome</keyword>